<dbReference type="Proteomes" id="UP000286716">
    <property type="component" value="Unassembled WGS sequence"/>
</dbReference>
<dbReference type="RefSeq" id="WP_020645927.1">
    <property type="nucleotide sequence ID" value="NZ_QHHU01000028.1"/>
</dbReference>
<evidence type="ECO:0000313" key="2">
    <source>
        <dbReference type="EMBL" id="RSM42689.1"/>
    </source>
</evidence>
<evidence type="ECO:0000256" key="1">
    <source>
        <dbReference type="SAM" id="Phobius"/>
    </source>
</evidence>
<keyword evidence="1" id="KW-0472">Membrane</keyword>
<reference evidence="2 3" key="1">
    <citation type="submission" date="2018-05" db="EMBL/GenBank/DDBJ databases">
        <title>Evolution of GPA BGCs.</title>
        <authorList>
            <person name="Waglechner N."/>
            <person name="Wright G.D."/>
        </authorList>
    </citation>
    <scope>NUCLEOTIDE SEQUENCE [LARGE SCALE GENOMIC DNA]</scope>
    <source>
        <strain evidence="2 3">DSM 5908</strain>
    </source>
</reference>
<comment type="caution">
    <text evidence="2">The sequence shown here is derived from an EMBL/GenBank/DDBJ whole genome shotgun (WGS) entry which is preliminary data.</text>
</comment>
<proteinExistence type="predicted"/>
<organism evidence="2 3">
    <name type="scientific">Amycolatopsis balhimycina DSM 5908</name>
    <dbReference type="NCBI Taxonomy" id="1081091"/>
    <lineage>
        <taxon>Bacteria</taxon>
        <taxon>Bacillati</taxon>
        <taxon>Actinomycetota</taxon>
        <taxon>Actinomycetes</taxon>
        <taxon>Pseudonocardiales</taxon>
        <taxon>Pseudonocardiaceae</taxon>
        <taxon>Amycolatopsis</taxon>
    </lineage>
</organism>
<keyword evidence="1" id="KW-0812">Transmembrane</keyword>
<dbReference type="AlphaFoldDB" id="A0A428WHX0"/>
<sequence length="65" mass="6851">MTQFAIETVTPKVRKVTFTNLPVNVVALWALVVASTTTMAAPAYLAAASVVSSIRAASPETRAQM</sequence>
<evidence type="ECO:0000313" key="3">
    <source>
        <dbReference type="Proteomes" id="UP000286716"/>
    </source>
</evidence>
<gene>
    <name evidence="2" type="ORF">DMA12_20940</name>
</gene>
<protein>
    <submittedName>
        <fullName evidence="2">Uncharacterized protein</fullName>
    </submittedName>
</protein>
<keyword evidence="1" id="KW-1133">Transmembrane helix</keyword>
<name>A0A428WHX0_AMYBA</name>
<keyword evidence="3" id="KW-1185">Reference proteome</keyword>
<dbReference type="EMBL" id="QHHU01000028">
    <property type="protein sequence ID" value="RSM42689.1"/>
    <property type="molecule type" value="Genomic_DNA"/>
</dbReference>
<feature type="transmembrane region" description="Helical" evidence="1">
    <location>
        <begin position="26"/>
        <end position="47"/>
    </location>
</feature>
<accession>A0A428WHX0</accession>